<comment type="caution">
    <text evidence="1">The sequence shown here is derived from an EMBL/GenBank/DDBJ whole genome shotgun (WGS) entry which is preliminary data.</text>
</comment>
<organism evidence="1 2">
    <name type="scientific">Chondromyces apiculatus DSM 436</name>
    <dbReference type="NCBI Taxonomy" id="1192034"/>
    <lineage>
        <taxon>Bacteria</taxon>
        <taxon>Pseudomonadati</taxon>
        <taxon>Myxococcota</taxon>
        <taxon>Polyangia</taxon>
        <taxon>Polyangiales</taxon>
        <taxon>Polyangiaceae</taxon>
        <taxon>Chondromyces</taxon>
    </lineage>
</organism>
<dbReference type="Proteomes" id="UP000019678">
    <property type="component" value="Unassembled WGS sequence"/>
</dbReference>
<proteinExistence type="predicted"/>
<accession>A0A017T5Y7</accession>
<name>A0A017T5Y7_9BACT</name>
<keyword evidence="2" id="KW-1185">Reference proteome</keyword>
<protein>
    <submittedName>
        <fullName evidence="1">Uncharacterized protein</fullName>
    </submittedName>
</protein>
<dbReference type="STRING" id="1192034.CAP_4682"/>
<reference evidence="1 2" key="1">
    <citation type="submission" date="2013-05" db="EMBL/GenBank/DDBJ databases">
        <title>Genome assembly of Chondromyces apiculatus DSM 436.</title>
        <authorList>
            <person name="Sharma G."/>
            <person name="Khatri I."/>
            <person name="Kaur C."/>
            <person name="Mayilraj S."/>
            <person name="Subramanian S."/>
        </authorList>
    </citation>
    <scope>NUCLEOTIDE SEQUENCE [LARGE SCALE GENOMIC DNA]</scope>
    <source>
        <strain evidence="1 2">DSM 436</strain>
    </source>
</reference>
<sequence>MSEWEASEIIPEPLKESAGSLLSRLGTADRLAAASFTGKPADVALVDTMRTAMRRLDAAYVVYRQRSSGPQSERVAAARVLGAEIEEVKAAAMGAV</sequence>
<gene>
    <name evidence="1" type="ORF">CAP_4682</name>
</gene>
<evidence type="ECO:0000313" key="2">
    <source>
        <dbReference type="Proteomes" id="UP000019678"/>
    </source>
</evidence>
<dbReference type="AlphaFoldDB" id="A0A017T5Y7"/>
<evidence type="ECO:0000313" key="1">
    <source>
        <dbReference type="EMBL" id="EYF04205.1"/>
    </source>
</evidence>
<dbReference type="EMBL" id="ASRX01000037">
    <property type="protein sequence ID" value="EYF04205.1"/>
    <property type="molecule type" value="Genomic_DNA"/>
</dbReference>